<evidence type="ECO:0000256" key="1">
    <source>
        <dbReference type="SAM" id="Phobius"/>
    </source>
</evidence>
<dbReference type="AlphaFoldDB" id="A0A837HN77"/>
<keyword evidence="1" id="KW-0812">Transmembrane</keyword>
<comment type="caution">
    <text evidence="2">The sequence shown here is derived from an EMBL/GenBank/DDBJ whole genome shotgun (WGS) entry which is preliminary data.</text>
</comment>
<accession>A0A837HN77</accession>
<gene>
    <name evidence="2" type="ORF">UT27_C0005G0024</name>
</gene>
<dbReference type="Proteomes" id="UP000033998">
    <property type="component" value="Unassembled WGS sequence"/>
</dbReference>
<proteinExistence type="predicted"/>
<keyword evidence="1" id="KW-0472">Membrane</keyword>
<name>A0A837HN77_9BACT</name>
<keyword evidence="1" id="KW-1133">Transmembrane helix</keyword>
<dbReference type="EMBL" id="LBWE01000005">
    <property type="protein sequence ID" value="KKR01824.1"/>
    <property type="molecule type" value="Genomic_DNA"/>
</dbReference>
<feature type="transmembrane region" description="Helical" evidence="1">
    <location>
        <begin position="40"/>
        <end position="62"/>
    </location>
</feature>
<protein>
    <submittedName>
        <fullName evidence="2">Uncharacterized protein</fullName>
    </submittedName>
</protein>
<reference evidence="2 3" key="1">
    <citation type="journal article" date="2015" name="Nature">
        <title>rRNA introns, odd ribosomes, and small enigmatic genomes across a large radiation of phyla.</title>
        <authorList>
            <person name="Brown C.T."/>
            <person name="Hug L.A."/>
            <person name="Thomas B.C."/>
            <person name="Sharon I."/>
            <person name="Castelle C.J."/>
            <person name="Singh A."/>
            <person name="Wilkins M.J."/>
            <person name="Williams K.H."/>
            <person name="Banfield J.F."/>
        </authorList>
    </citation>
    <scope>NUCLEOTIDE SEQUENCE [LARGE SCALE GENOMIC DNA]</scope>
</reference>
<organism evidence="2 3">
    <name type="scientific">Candidatus Nomurabacteria bacterium GW2011_GWD2_39_12</name>
    <dbReference type="NCBI Taxonomy" id="1618759"/>
    <lineage>
        <taxon>Bacteria</taxon>
        <taxon>Candidatus Nomuraibacteriota</taxon>
    </lineage>
</organism>
<evidence type="ECO:0000313" key="3">
    <source>
        <dbReference type="Proteomes" id="UP000033998"/>
    </source>
</evidence>
<feature type="transmembrane region" description="Helical" evidence="1">
    <location>
        <begin position="6"/>
        <end position="28"/>
    </location>
</feature>
<feature type="transmembrane region" description="Helical" evidence="1">
    <location>
        <begin position="82"/>
        <end position="102"/>
    </location>
</feature>
<evidence type="ECO:0000313" key="2">
    <source>
        <dbReference type="EMBL" id="KKR01824.1"/>
    </source>
</evidence>
<sequence length="106" mass="11800">MSKDNLIARAFLDALGVAGYAVAFAWIVNHIEQWFGPQEPSWLGFAMFIMIFIISACITASLVLLKPILLYLEGHKKDAVQLFVYTLLFLIILALVIGVFIIKIGT</sequence>